<evidence type="ECO:0000313" key="2">
    <source>
        <dbReference type="EMBL" id="UXW02135.1"/>
    </source>
</evidence>
<dbReference type="Proteomes" id="UP000187097">
    <property type="component" value="Chromosome"/>
</dbReference>
<reference evidence="2" key="2">
    <citation type="submission" date="2020-01" db="EMBL/GenBank/DDBJ databases">
        <title>Complete genome investigation of Xanthomonas oryzae strains.</title>
        <authorList>
            <person name="Kaur A."/>
            <person name="Bansal K."/>
            <person name="Patil P.B."/>
        </authorList>
    </citation>
    <scope>NUCLEOTIDE SEQUENCE</scope>
    <source>
        <strain evidence="2">IXO792</strain>
    </source>
</reference>
<evidence type="ECO:0000256" key="1">
    <source>
        <dbReference type="SAM" id="MobiDB-lite"/>
    </source>
</evidence>
<feature type="compositionally biased region" description="Basic and acidic residues" evidence="1">
    <location>
        <begin position="17"/>
        <end position="29"/>
    </location>
</feature>
<organism evidence="2 3">
    <name type="scientific">Xanthomonas oryzae pv. oryzae</name>
    <dbReference type="NCBI Taxonomy" id="64187"/>
    <lineage>
        <taxon>Bacteria</taxon>
        <taxon>Pseudomonadati</taxon>
        <taxon>Pseudomonadota</taxon>
        <taxon>Gammaproteobacteria</taxon>
        <taxon>Lysobacterales</taxon>
        <taxon>Lysobacteraceae</taxon>
        <taxon>Xanthomonas</taxon>
    </lineage>
</organism>
<dbReference type="RefSeq" id="WP_143700746.1">
    <property type="nucleotide sequence ID" value="NZ_CP040604.1"/>
</dbReference>
<proteinExistence type="predicted"/>
<accession>A0AAJ5MDL8</accession>
<protein>
    <submittedName>
        <fullName evidence="2">Uncharacterized protein</fullName>
    </submittedName>
</protein>
<feature type="region of interest" description="Disordered" evidence="1">
    <location>
        <begin position="1"/>
        <end position="29"/>
    </location>
</feature>
<sequence length="164" mass="18054">MAASEYENEVSSAIRDSANKEDNPSERCVKGGLRSVTETGSNKIPIIREWEYAASRVIAFSKIDSCLGALQIVDDNRLLGAHFSMFASGAPYDVEKFNEMMASAGFQVDLPILYFGGGVGDWRQGLGNNNYMGVASFSPPVIDAEQKAWIFEINNGYFTYHSMN</sequence>
<name>A0AAJ5MDL8_XANOO</name>
<reference evidence="2" key="1">
    <citation type="submission" date="2015-01" db="EMBL/GenBank/DDBJ databases">
        <authorList>
            <person name="Midha S."/>
            <person name="Anil M.G."/>
            <person name="Mishra D."/>
            <person name="Brahma K."/>
            <person name="Laha G.S."/>
            <person name="Sundaram R.M."/>
            <person name="Sonti R.V."/>
            <person name="Patil P.B."/>
        </authorList>
    </citation>
    <scope>NUCLEOTIDE SEQUENCE</scope>
    <source>
        <strain evidence="2">IXO792</strain>
    </source>
</reference>
<dbReference type="EMBL" id="CP047493">
    <property type="protein sequence ID" value="UXW02135.1"/>
    <property type="molecule type" value="Genomic_DNA"/>
</dbReference>
<evidence type="ECO:0000313" key="3">
    <source>
        <dbReference type="Proteomes" id="UP000187097"/>
    </source>
</evidence>
<dbReference type="AlphaFoldDB" id="A0AAJ5MDL8"/>
<gene>
    <name evidence="2" type="ORF">IXO792_15260</name>
</gene>